<feature type="transmembrane region" description="Helical" evidence="1">
    <location>
        <begin position="241"/>
        <end position="263"/>
    </location>
</feature>
<dbReference type="GeneID" id="41588313"/>
<dbReference type="Gene3D" id="1.20.1250.20">
    <property type="entry name" value="MFS general substrate transporter like domains"/>
    <property type="match status" value="1"/>
</dbReference>
<sequence>MLKNKVYSLNVMFQSLLFISVGNLIEASYSPLDKIIKDHFLIDSAMVGLLTSVIFIGLATVSPFVGYFVDHLGSFRAIKIAFLIMAIGSTLATLAPNFYIFVSGFYAIGLGYGLVTPATNNAVMRTYYPYHATPMGIKQSGVPIGASTAAILLPLISIRYGFFGPFIILAIIAFIFFVLIRGENHENASPIDFRGYVKEIKGAFRNGRFILINVLVAAMSWGQQSLLTYSVLFTSSIGFKLFTAEILLASILIGSFIGRILWASLSNRLFPNRRILSLIMVMILSSLFFFIYSFLTLNFYLAIGMSFVLGLTAIGWNGVYITVISEIAPRGKIGLYSGLGLLIISFGTILGTPFSGYISDYTHEYSTIWQILAAGIFAVSILLLIFSGKILKKKDESDAEIITKMS</sequence>
<feature type="transmembrane region" description="Helical" evidence="1">
    <location>
        <begin position="162"/>
        <end position="182"/>
    </location>
</feature>
<dbReference type="InterPro" id="IPR036259">
    <property type="entry name" value="MFS_trans_sf"/>
</dbReference>
<evidence type="ECO:0000313" key="5">
    <source>
        <dbReference type="Proteomes" id="UP000187822"/>
    </source>
</evidence>
<feature type="transmembrane region" description="Helical" evidence="1">
    <location>
        <begin position="203"/>
        <end position="221"/>
    </location>
</feature>
<keyword evidence="5" id="KW-1185">Reference proteome</keyword>
<dbReference type="OrthoDB" id="387081at2157"/>
<dbReference type="STRING" id="1673428.CPM_1064"/>
<evidence type="ECO:0000313" key="4">
    <source>
        <dbReference type="EMBL" id="SJK84881.1"/>
    </source>
</evidence>
<reference evidence="4" key="3">
    <citation type="submission" date="2016-06" db="EMBL/GenBank/DDBJ databases">
        <authorList>
            <person name="Olsen C.W."/>
            <person name="Carey S."/>
            <person name="Hinshaw L."/>
            <person name="Karasin A.I."/>
        </authorList>
    </citation>
    <scope>NUCLEOTIDE SEQUENCE [LARGE SCALE GENOMIC DNA]</scope>
    <source>
        <strain evidence="4">PM4</strain>
    </source>
</reference>
<keyword evidence="1" id="KW-1133">Transmembrane helix</keyword>
<dbReference type="PROSITE" id="PS50850">
    <property type="entry name" value="MFS"/>
    <property type="match status" value="1"/>
</dbReference>
<dbReference type="Proteomes" id="UP000195607">
    <property type="component" value="Chromosome I"/>
</dbReference>
<protein>
    <submittedName>
        <fullName evidence="3">Major facilitator superfamily permease</fullName>
    </submittedName>
</protein>
<feature type="transmembrane region" description="Helical" evidence="1">
    <location>
        <begin position="80"/>
        <end position="99"/>
    </location>
</feature>
<keyword evidence="1" id="KW-0812">Transmembrane</keyword>
<reference evidence="5" key="2">
    <citation type="submission" date="2016-06" db="EMBL/GenBank/DDBJ databases">
        <authorList>
            <person name="Toshchakov V.S."/>
        </authorList>
    </citation>
    <scope>NUCLEOTIDE SEQUENCE [LARGE SCALE GENOMIC DNA]</scope>
    <source>
        <strain>PM4 (JCM 30641</strain>
        <strain evidence="5">\VKM B-2940)</strain>
    </source>
</reference>
<organism evidence="3 6">
    <name type="scientific">Cuniculiplasma divulgatum</name>
    <dbReference type="NCBI Taxonomy" id="1673428"/>
    <lineage>
        <taxon>Archaea</taxon>
        <taxon>Methanobacteriati</taxon>
        <taxon>Thermoplasmatota</taxon>
        <taxon>Thermoplasmata</taxon>
        <taxon>Thermoplasmatales</taxon>
        <taxon>Cuniculiplasmataceae</taxon>
        <taxon>Cuniculiplasma</taxon>
    </lineage>
</organism>
<dbReference type="RefSeq" id="WP_021790049.1">
    <property type="nucleotide sequence ID" value="NZ_LT671858.1"/>
</dbReference>
<feature type="transmembrane region" description="Helical" evidence="1">
    <location>
        <begin position="333"/>
        <end position="355"/>
    </location>
</feature>
<dbReference type="AlphaFoldDB" id="A0A1N5UN70"/>
<reference evidence="3 6" key="1">
    <citation type="submission" date="2016-04" db="EMBL/GenBank/DDBJ databases">
        <authorList>
            <person name="Evans L.H."/>
            <person name="Alamgir A."/>
            <person name="Owens N."/>
            <person name="Weber N.D."/>
            <person name="Virtaneva K."/>
            <person name="Barbian K."/>
            <person name="Babar A."/>
            <person name="Rosenke K."/>
        </authorList>
    </citation>
    <scope>NUCLEOTIDE SEQUENCE [LARGE SCALE GENOMIC DNA]</scope>
    <source>
        <strain evidence="3">S5</strain>
        <strain evidence="6">S5(T) (JCM 30642 \VKM B-2941)</strain>
    </source>
</reference>
<feature type="transmembrane region" description="Helical" evidence="1">
    <location>
        <begin position="7"/>
        <end position="25"/>
    </location>
</feature>
<name>A0A1N5UN70_9ARCH</name>
<evidence type="ECO:0000313" key="3">
    <source>
        <dbReference type="EMBL" id="SIM62244.1"/>
    </source>
</evidence>
<feature type="transmembrane region" description="Helical" evidence="1">
    <location>
        <begin position="301"/>
        <end position="321"/>
    </location>
</feature>
<accession>A0A1N5UN70</accession>
<keyword evidence="1" id="KW-0472">Membrane</keyword>
<dbReference type="EMBL" id="LT719092">
    <property type="protein sequence ID" value="SJK84881.1"/>
    <property type="molecule type" value="Genomic_DNA"/>
</dbReference>
<dbReference type="InterPro" id="IPR011701">
    <property type="entry name" value="MFS"/>
</dbReference>
<evidence type="ECO:0000256" key="1">
    <source>
        <dbReference type="SAM" id="Phobius"/>
    </source>
</evidence>
<dbReference type="InterPro" id="IPR052952">
    <property type="entry name" value="MFS-Transporter"/>
</dbReference>
<dbReference type="InterPro" id="IPR020846">
    <property type="entry name" value="MFS_dom"/>
</dbReference>
<dbReference type="SUPFAM" id="SSF103473">
    <property type="entry name" value="MFS general substrate transporter"/>
    <property type="match status" value="1"/>
</dbReference>
<proteinExistence type="predicted"/>
<evidence type="ECO:0000259" key="2">
    <source>
        <dbReference type="PROSITE" id="PS50850"/>
    </source>
</evidence>
<feature type="transmembrane region" description="Helical" evidence="1">
    <location>
        <begin position="275"/>
        <end position="295"/>
    </location>
</feature>
<dbReference type="PANTHER" id="PTHR23527:SF1">
    <property type="entry name" value="BLL3282 PROTEIN"/>
    <property type="match status" value="1"/>
</dbReference>
<dbReference type="GO" id="GO:0022857">
    <property type="term" value="F:transmembrane transporter activity"/>
    <property type="evidence" value="ECO:0007669"/>
    <property type="project" value="InterPro"/>
</dbReference>
<dbReference type="Proteomes" id="UP000187822">
    <property type="component" value="Chromosome I"/>
</dbReference>
<dbReference type="EMBL" id="LT671858">
    <property type="protein sequence ID" value="SIM62244.1"/>
    <property type="molecule type" value="Genomic_DNA"/>
</dbReference>
<dbReference type="PANTHER" id="PTHR23527">
    <property type="entry name" value="BLL3282 PROTEIN"/>
    <property type="match status" value="1"/>
</dbReference>
<dbReference type="Pfam" id="PF07690">
    <property type="entry name" value="MFS_1"/>
    <property type="match status" value="1"/>
</dbReference>
<dbReference type="KEGG" id="cdiv:CPM_1064"/>
<gene>
    <name evidence="4" type="ORF">CPM_1064</name>
    <name evidence="3" type="ORF">CSP5_1052</name>
</gene>
<evidence type="ECO:0000313" key="6">
    <source>
        <dbReference type="Proteomes" id="UP000195607"/>
    </source>
</evidence>
<feature type="transmembrane region" description="Helical" evidence="1">
    <location>
        <begin position="45"/>
        <end position="68"/>
    </location>
</feature>
<feature type="domain" description="Major facilitator superfamily (MFS) profile" evidence="2">
    <location>
        <begin position="1"/>
        <end position="392"/>
    </location>
</feature>
<feature type="transmembrane region" description="Helical" evidence="1">
    <location>
        <begin position="367"/>
        <end position="386"/>
    </location>
</feature>